<sequence length="70" mass="7943">MLIAGSISRTRSRFKRTLTLLKRSGDEDEHDNVVEDRRVGVDRAIRLGRLTRATADNFLASRSPRKSETS</sequence>
<organism evidence="1 2">
    <name type="scientific">Musa troglodytarum</name>
    <name type="common">fe'i banana</name>
    <dbReference type="NCBI Taxonomy" id="320322"/>
    <lineage>
        <taxon>Eukaryota</taxon>
        <taxon>Viridiplantae</taxon>
        <taxon>Streptophyta</taxon>
        <taxon>Embryophyta</taxon>
        <taxon>Tracheophyta</taxon>
        <taxon>Spermatophyta</taxon>
        <taxon>Magnoliopsida</taxon>
        <taxon>Liliopsida</taxon>
        <taxon>Zingiberales</taxon>
        <taxon>Musaceae</taxon>
        <taxon>Musa</taxon>
    </lineage>
</organism>
<proteinExistence type="predicted"/>
<keyword evidence="2" id="KW-1185">Reference proteome</keyword>
<protein>
    <submittedName>
        <fullName evidence="1">6-phosphofructo-2-kinase</fullName>
    </submittedName>
</protein>
<dbReference type="EMBL" id="CP097507">
    <property type="protein sequence ID" value="URE07698.1"/>
    <property type="molecule type" value="Genomic_DNA"/>
</dbReference>
<dbReference type="OrthoDB" id="267323at2759"/>
<reference evidence="1" key="1">
    <citation type="submission" date="2022-05" db="EMBL/GenBank/DDBJ databases">
        <title>The Musa troglodytarum L. genome provides insights into the mechanism of non-climacteric behaviour and enrichment of carotenoids.</title>
        <authorList>
            <person name="Wang J."/>
        </authorList>
    </citation>
    <scope>NUCLEOTIDE SEQUENCE</scope>
    <source>
        <tissue evidence="1">Leaf</tissue>
    </source>
</reference>
<gene>
    <name evidence="1" type="ORF">MUK42_19593</name>
</gene>
<dbReference type="Proteomes" id="UP001055439">
    <property type="component" value="Chromosome 5"/>
</dbReference>
<evidence type="ECO:0000313" key="2">
    <source>
        <dbReference type="Proteomes" id="UP001055439"/>
    </source>
</evidence>
<dbReference type="AlphaFoldDB" id="A0A9E7GAC5"/>
<evidence type="ECO:0000313" key="1">
    <source>
        <dbReference type="EMBL" id="URE07698.1"/>
    </source>
</evidence>
<accession>A0A9E7GAC5</accession>
<name>A0A9E7GAC5_9LILI</name>